<sequence length="208" mass="24312">MSLLTLPKSLANTTRVHEKWLQIIQAAQDAVADDMDQQNFTAKGIRIKERAIPPEILGRNYSRYCYLINQMYDAFLNNVHLQRATYIQEIINICMKRLFELRDELVHVIVNDYVYFDAALVQLQMTPFDIEIIVPYHFPLECRKDSVEKFLQKLWADAVKRKTKGQSILDMQDQEEVYITSSSSSYQLQDSLPRIVPPPMLQIGWLEV</sequence>
<evidence type="ECO:0000313" key="2">
    <source>
        <dbReference type="Proteomes" id="UP001153321"/>
    </source>
</evidence>
<dbReference type="EMBL" id="LR824557">
    <property type="protein sequence ID" value="CAH1642265.1"/>
    <property type="molecule type" value="Genomic_DNA"/>
</dbReference>
<keyword evidence="2" id="KW-1185">Reference proteome</keyword>
<reference evidence="1" key="1">
    <citation type="submission" date="2022-02" db="EMBL/GenBank/DDBJ databases">
        <authorList>
            <person name="King R."/>
        </authorList>
    </citation>
    <scope>NUCLEOTIDE SEQUENCE</scope>
</reference>
<gene>
    <name evidence="1" type="ORF">SPLIT_LOCUS7621</name>
</gene>
<dbReference type="PANTHER" id="PTHR14690">
    <property type="entry name" value="IQ MOTIF CONTAINING WITH AAA DOMAIN 1"/>
    <property type="match status" value="1"/>
</dbReference>
<evidence type="ECO:0000313" key="1">
    <source>
        <dbReference type="EMBL" id="CAH1642265.1"/>
    </source>
</evidence>
<dbReference type="AlphaFoldDB" id="A0A9P0IA91"/>
<dbReference type="InterPro" id="IPR052267">
    <property type="entry name" value="N-DRC_Component"/>
</dbReference>
<proteinExistence type="predicted"/>
<name>A0A9P0IA91_SPOLI</name>
<dbReference type="PANTHER" id="PTHR14690:SF0">
    <property type="entry name" value="IQ MOTIF CONTAINING WITH AAA DOMAIN 1"/>
    <property type="match status" value="1"/>
</dbReference>
<dbReference type="Proteomes" id="UP001153321">
    <property type="component" value="Chromosome 26"/>
</dbReference>
<accession>A0A9P0IA91</accession>
<protein>
    <submittedName>
        <fullName evidence="1">Uncharacterized protein</fullName>
    </submittedName>
</protein>
<organism evidence="1 2">
    <name type="scientific">Spodoptera littoralis</name>
    <name type="common">Egyptian cotton leafworm</name>
    <dbReference type="NCBI Taxonomy" id="7109"/>
    <lineage>
        <taxon>Eukaryota</taxon>
        <taxon>Metazoa</taxon>
        <taxon>Ecdysozoa</taxon>
        <taxon>Arthropoda</taxon>
        <taxon>Hexapoda</taxon>
        <taxon>Insecta</taxon>
        <taxon>Pterygota</taxon>
        <taxon>Neoptera</taxon>
        <taxon>Endopterygota</taxon>
        <taxon>Lepidoptera</taxon>
        <taxon>Glossata</taxon>
        <taxon>Ditrysia</taxon>
        <taxon>Noctuoidea</taxon>
        <taxon>Noctuidae</taxon>
        <taxon>Amphipyrinae</taxon>
        <taxon>Spodoptera</taxon>
    </lineage>
</organism>